<feature type="region of interest" description="Disordered" evidence="1">
    <location>
        <begin position="1"/>
        <end position="39"/>
    </location>
</feature>
<protein>
    <submittedName>
        <fullName evidence="2">Uncharacterized protein</fullName>
    </submittedName>
</protein>
<name>M8AB98_TRIUA</name>
<evidence type="ECO:0000256" key="1">
    <source>
        <dbReference type="SAM" id="MobiDB-lite"/>
    </source>
</evidence>
<proteinExistence type="predicted"/>
<evidence type="ECO:0000313" key="2">
    <source>
        <dbReference type="EMBL" id="EMS61975.1"/>
    </source>
</evidence>
<feature type="compositionally biased region" description="Low complexity" evidence="1">
    <location>
        <begin position="123"/>
        <end position="140"/>
    </location>
</feature>
<feature type="compositionally biased region" description="Pro residues" evidence="1">
    <location>
        <begin position="1"/>
        <end position="13"/>
    </location>
</feature>
<organism evidence="2">
    <name type="scientific">Triticum urartu</name>
    <name type="common">Red wild einkorn</name>
    <name type="synonym">Crithodium urartu</name>
    <dbReference type="NCBI Taxonomy" id="4572"/>
    <lineage>
        <taxon>Eukaryota</taxon>
        <taxon>Viridiplantae</taxon>
        <taxon>Streptophyta</taxon>
        <taxon>Embryophyta</taxon>
        <taxon>Tracheophyta</taxon>
        <taxon>Spermatophyta</taxon>
        <taxon>Magnoliopsida</taxon>
        <taxon>Liliopsida</taxon>
        <taxon>Poales</taxon>
        <taxon>Poaceae</taxon>
        <taxon>BOP clade</taxon>
        <taxon>Pooideae</taxon>
        <taxon>Triticodae</taxon>
        <taxon>Triticeae</taxon>
        <taxon>Triticinae</taxon>
        <taxon>Triticum</taxon>
    </lineage>
</organism>
<feature type="region of interest" description="Disordered" evidence="1">
    <location>
        <begin position="119"/>
        <end position="140"/>
    </location>
</feature>
<feature type="region of interest" description="Disordered" evidence="1">
    <location>
        <begin position="160"/>
        <end position="186"/>
    </location>
</feature>
<dbReference type="AlphaFoldDB" id="M8AB98"/>
<dbReference type="EMBL" id="KD088503">
    <property type="protein sequence ID" value="EMS61975.1"/>
    <property type="molecule type" value="Genomic_DNA"/>
</dbReference>
<feature type="compositionally biased region" description="Low complexity" evidence="1">
    <location>
        <begin position="14"/>
        <end position="32"/>
    </location>
</feature>
<sequence length="224" mass="23634">MADPLRIPPPSAPPRGSSSSMQPLPLLSSTTTRVRARSPQPLRLCVAPSLVSLSPWPGARASAGAATGPDYLLPQLAEAPLLHPSSAPTPSPDRPAPVVIHATKPRPCPAFHRLAGDLLHTGSSLDDPSPTSPFDSSSDPEVLVVPLPCCVLHRSSPTDAFVQSPRKGDDQQHKPHRATAKTCLIDEGPAQAGKTDYTKLPNTFMHGCIKTASDIAKYTTDKTT</sequence>
<gene>
    <name evidence="2" type="ORF">TRIUR3_26733</name>
</gene>
<reference evidence="2" key="1">
    <citation type="journal article" date="2013" name="Nature">
        <title>Draft genome of the wheat A-genome progenitor Triticum urartu.</title>
        <authorList>
            <person name="Ling H.Q."/>
            <person name="Zhao S."/>
            <person name="Liu D."/>
            <person name="Wang J."/>
            <person name="Sun H."/>
            <person name="Zhang C."/>
            <person name="Fan H."/>
            <person name="Li D."/>
            <person name="Dong L."/>
            <person name="Tao Y."/>
            <person name="Gao C."/>
            <person name="Wu H."/>
            <person name="Li Y."/>
            <person name="Cui Y."/>
            <person name="Guo X."/>
            <person name="Zheng S."/>
            <person name="Wang B."/>
            <person name="Yu K."/>
            <person name="Liang Q."/>
            <person name="Yang W."/>
            <person name="Lou X."/>
            <person name="Chen J."/>
            <person name="Feng M."/>
            <person name="Jian J."/>
            <person name="Zhang X."/>
            <person name="Luo G."/>
            <person name="Jiang Y."/>
            <person name="Liu J."/>
            <person name="Wang Z."/>
            <person name="Sha Y."/>
            <person name="Zhang B."/>
            <person name="Wu H."/>
            <person name="Tang D."/>
            <person name="Shen Q."/>
            <person name="Xue P."/>
            <person name="Zou S."/>
            <person name="Wang X."/>
            <person name="Liu X."/>
            <person name="Wang F."/>
            <person name="Yang Y."/>
            <person name="An X."/>
            <person name="Dong Z."/>
            <person name="Zhang K."/>
            <person name="Zhang X."/>
            <person name="Luo M.C."/>
            <person name="Dvorak J."/>
            <person name="Tong Y."/>
            <person name="Wang J."/>
            <person name="Yang H."/>
            <person name="Li Z."/>
            <person name="Wang D."/>
            <person name="Zhang A."/>
            <person name="Wang J."/>
        </authorList>
    </citation>
    <scope>NUCLEOTIDE SEQUENCE</scope>
</reference>
<accession>M8AB98</accession>